<dbReference type="SUPFAM" id="SSF54631">
    <property type="entry name" value="CBS-domain pair"/>
    <property type="match status" value="1"/>
</dbReference>
<feature type="compositionally biased region" description="Basic residues" evidence="6">
    <location>
        <begin position="394"/>
        <end position="407"/>
    </location>
</feature>
<feature type="compositionally biased region" description="Low complexity" evidence="6">
    <location>
        <begin position="716"/>
        <end position="730"/>
    </location>
</feature>
<comment type="subcellular location">
    <subcellularLocation>
        <location evidence="1">Membrane</location>
        <topology evidence="1">Multi-pass membrane protein</topology>
    </subcellularLocation>
</comment>
<dbReference type="InterPro" id="IPR002550">
    <property type="entry name" value="CNNM"/>
</dbReference>
<evidence type="ECO:0000256" key="5">
    <source>
        <dbReference type="PROSITE-ProRule" id="PRU01193"/>
    </source>
</evidence>
<evidence type="ECO:0000313" key="9">
    <source>
        <dbReference type="EMBL" id="KZV90796.1"/>
    </source>
</evidence>
<feature type="region of interest" description="Disordered" evidence="6">
    <location>
        <begin position="632"/>
        <end position="655"/>
    </location>
</feature>
<dbReference type="InterPro" id="IPR046342">
    <property type="entry name" value="CBS_dom_sf"/>
</dbReference>
<name>A0A165GP07_EXIGL</name>
<dbReference type="Proteomes" id="UP000077266">
    <property type="component" value="Unassembled WGS sequence"/>
</dbReference>
<evidence type="ECO:0000256" key="2">
    <source>
        <dbReference type="ARBA" id="ARBA00022692"/>
    </source>
</evidence>
<dbReference type="AlphaFoldDB" id="A0A165GP07"/>
<dbReference type="InterPro" id="IPR045095">
    <property type="entry name" value="ACDP"/>
</dbReference>
<dbReference type="CDD" id="cd04590">
    <property type="entry name" value="CBS_pair_CorC_HlyC_assoc"/>
    <property type="match status" value="1"/>
</dbReference>
<keyword evidence="10" id="KW-1185">Reference proteome</keyword>
<evidence type="ECO:0000256" key="7">
    <source>
        <dbReference type="SAM" id="Phobius"/>
    </source>
</evidence>
<dbReference type="FunFam" id="3.10.580.10:FF:000053">
    <property type="entry name" value="Unplaced genomic scaffold supercont1.12, whole genome shotgun sequence"/>
    <property type="match status" value="1"/>
</dbReference>
<accession>A0A165GP07</accession>
<organism evidence="9 10">
    <name type="scientific">Exidia glandulosa HHB12029</name>
    <dbReference type="NCBI Taxonomy" id="1314781"/>
    <lineage>
        <taxon>Eukaryota</taxon>
        <taxon>Fungi</taxon>
        <taxon>Dikarya</taxon>
        <taxon>Basidiomycota</taxon>
        <taxon>Agaricomycotina</taxon>
        <taxon>Agaricomycetes</taxon>
        <taxon>Auriculariales</taxon>
        <taxon>Exidiaceae</taxon>
        <taxon>Exidia</taxon>
    </lineage>
</organism>
<dbReference type="PANTHER" id="PTHR12064:SF90">
    <property type="entry name" value="CNNM TRANSMEMBRANE DOMAIN-CONTAINING PROTEIN"/>
    <property type="match status" value="1"/>
</dbReference>
<feature type="region of interest" description="Disordered" evidence="6">
    <location>
        <begin position="588"/>
        <end position="620"/>
    </location>
</feature>
<dbReference type="STRING" id="1314781.A0A165GP07"/>
<feature type="compositionally biased region" description="Low complexity" evidence="6">
    <location>
        <begin position="637"/>
        <end position="648"/>
    </location>
</feature>
<evidence type="ECO:0000256" key="1">
    <source>
        <dbReference type="ARBA" id="ARBA00004141"/>
    </source>
</evidence>
<evidence type="ECO:0000256" key="4">
    <source>
        <dbReference type="ARBA" id="ARBA00023136"/>
    </source>
</evidence>
<protein>
    <submittedName>
        <fullName evidence="9">DUF21-domain-containing protein</fullName>
    </submittedName>
</protein>
<feature type="compositionally biased region" description="Low complexity" evidence="6">
    <location>
        <begin position="782"/>
        <end position="793"/>
    </location>
</feature>
<evidence type="ECO:0000256" key="3">
    <source>
        <dbReference type="ARBA" id="ARBA00022989"/>
    </source>
</evidence>
<feature type="compositionally biased region" description="Basic and acidic residues" evidence="6">
    <location>
        <begin position="411"/>
        <end position="431"/>
    </location>
</feature>
<dbReference type="InterPro" id="IPR044751">
    <property type="entry name" value="Ion_transp-like_CBS"/>
</dbReference>
<evidence type="ECO:0000259" key="8">
    <source>
        <dbReference type="PROSITE" id="PS51846"/>
    </source>
</evidence>
<dbReference type="Gene3D" id="3.10.580.10">
    <property type="entry name" value="CBS-domain"/>
    <property type="match status" value="1"/>
</dbReference>
<dbReference type="InParanoid" id="A0A165GP07"/>
<dbReference type="GO" id="GO:0010960">
    <property type="term" value="P:magnesium ion homeostasis"/>
    <property type="evidence" value="ECO:0007669"/>
    <property type="project" value="InterPro"/>
</dbReference>
<proteinExistence type="predicted"/>
<keyword evidence="3 5" id="KW-1133">Transmembrane helix</keyword>
<feature type="transmembrane region" description="Helical" evidence="7">
    <location>
        <begin position="41"/>
        <end position="63"/>
    </location>
</feature>
<reference evidence="9 10" key="1">
    <citation type="journal article" date="2016" name="Mol. Biol. Evol.">
        <title>Comparative Genomics of Early-Diverging Mushroom-Forming Fungi Provides Insights into the Origins of Lignocellulose Decay Capabilities.</title>
        <authorList>
            <person name="Nagy L.G."/>
            <person name="Riley R."/>
            <person name="Tritt A."/>
            <person name="Adam C."/>
            <person name="Daum C."/>
            <person name="Floudas D."/>
            <person name="Sun H."/>
            <person name="Yadav J.S."/>
            <person name="Pangilinan J."/>
            <person name="Larsson K.H."/>
            <person name="Matsuura K."/>
            <person name="Barry K."/>
            <person name="Labutti K."/>
            <person name="Kuo R."/>
            <person name="Ohm R.A."/>
            <person name="Bhattacharya S.S."/>
            <person name="Shirouzu T."/>
            <person name="Yoshinaga Y."/>
            <person name="Martin F.M."/>
            <person name="Grigoriev I.V."/>
            <person name="Hibbett D.S."/>
        </authorList>
    </citation>
    <scope>NUCLEOTIDE SEQUENCE [LARGE SCALE GENOMIC DNA]</scope>
    <source>
        <strain evidence="9 10">HHB12029</strain>
    </source>
</reference>
<gene>
    <name evidence="9" type="ORF">EXIGLDRAFT_648872</name>
</gene>
<dbReference type="GO" id="GO:0005737">
    <property type="term" value="C:cytoplasm"/>
    <property type="evidence" value="ECO:0007669"/>
    <property type="project" value="TreeGrafter"/>
</dbReference>
<feature type="region of interest" description="Disordered" evidence="6">
    <location>
        <begin position="369"/>
        <end position="447"/>
    </location>
</feature>
<evidence type="ECO:0000313" key="10">
    <source>
        <dbReference type="Proteomes" id="UP000077266"/>
    </source>
</evidence>
<feature type="region of interest" description="Disordered" evidence="6">
    <location>
        <begin position="763"/>
        <end position="795"/>
    </location>
</feature>
<dbReference type="GO" id="GO:0016020">
    <property type="term" value="C:membrane"/>
    <property type="evidence" value="ECO:0007669"/>
    <property type="project" value="UniProtKB-SubCell"/>
</dbReference>
<feature type="domain" description="CNNM transmembrane" evidence="8">
    <location>
        <begin position="37"/>
        <end position="221"/>
    </location>
</feature>
<dbReference type="PROSITE" id="PS51846">
    <property type="entry name" value="CNNM"/>
    <property type="match status" value="1"/>
</dbReference>
<feature type="compositionally biased region" description="Acidic residues" evidence="6">
    <location>
        <begin position="377"/>
        <end position="388"/>
    </location>
</feature>
<dbReference type="OrthoDB" id="5353557at2759"/>
<dbReference type="GO" id="GO:0030026">
    <property type="term" value="P:intracellular manganese ion homeostasis"/>
    <property type="evidence" value="ECO:0007669"/>
    <property type="project" value="TreeGrafter"/>
</dbReference>
<dbReference type="Pfam" id="PF01595">
    <property type="entry name" value="CNNM"/>
    <property type="match status" value="1"/>
</dbReference>
<evidence type="ECO:0000256" key="6">
    <source>
        <dbReference type="SAM" id="MobiDB-lite"/>
    </source>
</evidence>
<keyword evidence="2 5" id="KW-0812">Transmembrane</keyword>
<sequence length="822" mass="87179">MILRTTLSYLYYVYYEPHARSVSGDVVHHLAKRAEKHDGQFIAFAILIPVLVLLSGVFAGLTLGYMSLDETQLNVLSISGTPEQQKYAAKIKPIRHNGHLLLVTLLLANMIVNETLPVISDQVLGGGPQAVVASTAMIVIFSEIIPQSLCSRYGLYIGAKCAPFVRVLTWIFLPLAWPVAKLLELILGPHHGIIYRRGELKELIAMHSSVSPHGGDLKADTVTIIGHTLDLQEKVVRDAMTPIENVFMLHKNAKLDYETLAAVCKTGHSRIPVYDEVDLGGKTGRTVKRIIGILLVKQCVLLDPADATPVKSIPLNAVPSVPYDEPLLGILDRFQEGRSHMAIVSPIPKGRAASVKQVVKQSFGRRFMSNIGLGDDSTTDEDTTDDETAGSSGHGHHSFRRRSKKSPKGSPKHEKDLEKGNTGREKKRIDEPPVPVPKKVEDKKPPSMWAGMGRELEQTMPADAVLGKEGANRFLQGFEPGVAPIGIITLEDVLEELIGEEIFDEFDHSAIAHVPASEYVPPEALREIELAHRAAAAKSPAAASKKSVAIAAPAAVASQPSLAPSKSPSITLGLAPKVAQSLAFLRTRSAPPTPREPPAQLSVDDVPPLTLNTTDVAPNGIVPAPAGLGFVLEEHPTSNSAPASPTTTMQPSESDTVATVVAPSVTIIEPPPPVREESPAIIAPVPMPAARVRGSSRSSSPSPGLLSLIERRRRAAAAGSTSTPPGSTTALPVIGGPEAKTKRTPGFKSTPLNASALNSVMTPIERDDNDGGGGGAVKAKDMAAAAPVSASETADAKAGLDLNLAEQHGGGVEPGETEEGFK</sequence>
<feature type="region of interest" description="Disordered" evidence="6">
    <location>
        <begin position="713"/>
        <end position="749"/>
    </location>
</feature>
<dbReference type="PANTHER" id="PTHR12064">
    <property type="entry name" value="METAL TRANSPORTER CNNM"/>
    <property type="match status" value="1"/>
</dbReference>
<keyword evidence="4 5" id="KW-0472">Membrane</keyword>
<dbReference type="EMBL" id="KV426040">
    <property type="protein sequence ID" value="KZV90796.1"/>
    <property type="molecule type" value="Genomic_DNA"/>
</dbReference>